<evidence type="ECO:0000313" key="2">
    <source>
        <dbReference type="Proteomes" id="UP000199673"/>
    </source>
</evidence>
<name>A0A1I6Y9K6_9BACT</name>
<dbReference type="RefSeq" id="WP_091691472.1">
    <property type="nucleotide sequence ID" value="NZ_FPBF01000001.1"/>
</dbReference>
<organism evidence="1 2">
    <name type="scientific">Algoriphagus locisalis</name>
    <dbReference type="NCBI Taxonomy" id="305507"/>
    <lineage>
        <taxon>Bacteria</taxon>
        <taxon>Pseudomonadati</taxon>
        <taxon>Bacteroidota</taxon>
        <taxon>Cytophagia</taxon>
        <taxon>Cytophagales</taxon>
        <taxon>Cyclobacteriaceae</taxon>
        <taxon>Algoriphagus</taxon>
    </lineage>
</organism>
<reference evidence="2" key="1">
    <citation type="submission" date="2016-10" db="EMBL/GenBank/DDBJ databases">
        <authorList>
            <person name="Varghese N."/>
            <person name="Submissions S."/>
        </authorList>
    </citation>
    <scope>NUCLEOTIDE SEQUENCE [LARGE SCALE GENOMIC DNA]</scope>
    <source>
        <strain evidence="2">DSM 23445</strain>
    </source>
</reference>
<gene>
    <name evidence="1" type="ORF">SAMN04489724_0890</name>
</gene>
<dbReference type="STRING" id="305507.SAMN04489724_0890"/>
<dbReference type="Proteomes" id="UP000199673">
    <property type="component" value="Unassembled WGS sequence"/>
</dbReference>
<dbReference type="AlphaFoldDB" id="A0A1I6Y9K6"/>
<evidence type="ECO:0000313" key="1">
    <source>
        <dbReference type="EMBL" id="SFT47158.1"/>
    </source>
</evidence>
<dbReference type="EMBL" id="FPBF01000001">
    <property type="protein sequence ID" value="SFT47158.1"/>
    <property type="molecule type" value="Genomic_DNA"/>
</dbReference>
<proteinExistence type="predicted"/>
<protein>
    <submittedName>
        <fullName evidence="1">Uncharacterized protein</fullName>
    </submittedName>
</protein>
<sequence>MYEESPFSLDRNPVRRCTQVAVKRGFSVKQKSPEFLRDFKRNGIALERGATFPMYRDKHSNQLNY</sequence>
<accession>A0A1I6Y9K6</accession>
<keyword evidence="2" id="KW-1185">Reference proteome</keyword>